<sequence length="222" mass="24328">MTDPHSPDAGAQLVPLLEDEALEELDAFLESDRVDPEALELYAAHGFLVALAITPAPIDPGTWVPVLFNGEPAFADDAERDHQLGLLERLRANAIDAFEHGHLPELPFDLEVDGEPLDTPVGAWCAGFMETVFLDESAWFGPLEERAAQLLLPFMALSGLFEDEDPELSALANSPREATRLARQLPELCLDLYLLYRAPPEPVARAPKQGGKQSRGRRGGNR</sequence>
<dbReference type="Pfam" id="PF03695">
    <property type="entry name" value="UPF0149"/>
    <property type="match status" value="1"/>
</dbReference>
<evidence type="ECO:0000256" key="1">
    <source>
        <dbReference type="SAM" id="MobiDB-lite"/>
    </source>
</evidence>
<evidence type="ECO:0000313" key="2">
    <source>
        <dbReference type="EMBL" id="ANF59720.1"/>
    </source>
</evidence>
<dbReference type="InterPro" id="IPR036255">
    <property type="entry name" value="YgfB-like_sf"/>
</dbReference>
<dbReference type="SUPFAM" id="SSF101327">
    <property type="entry name" value="YgfB-like"/>
    <property type="match status" value="1"/>
</dbReference>
<dbReference type="STRING" id="376489.A5892_16020"/>
<accession>A0A172YKK9</accession>
<dbReference type="KEGG" id="haa:A5892_16020"/>
<dbReference type="EMBL" id="CP015243">
    <property type="protein sequence ID" value="ANF59720.1"/>
    <property type="molecule type" value="Genomic_DNA"/>
</dbReference>
<dbReference type="RefSeq" id="WP_064124560.1">
    <property type="nucleotide sequence ID" value="NZ_CP015243.1"/>
</dbReference>
<organism evidence="2 3">
    <name type="scientific">Halotalea alkalilenta</name>
    <dbReference type="NCBI Taxonomy" id="376489"/>
    <lineage>
        <taxon>Bacteria</taxon>
        <taxon>Pseudomonadati</taxon>
        <taxon>Pseudomonadota</taxon>
        <taxon>Gammaproteobacteria</taxon>
        <taxon>Oceanospirillales</taxon>
        <taxon>Halomonadaceae</taxon>
        <taxon>Halotalea</taxon>
    </lineage>
</organism>
<keyword evidence="3" id="KW-1185">Reference proteome</keyword>
<gene>
    <name evidence="2" type="ORF">A5892_16020</name>
</gene>
<reference evidence="2 3" key="1">
    <citation type="submission" date="2016-04" db="EMBL/GenBank/DDBJ databases">
        <title>Complete Genome Sequence of Halotalea alkalilenta IHB B 13600.</title>
        <authorList>
            <person name="Swarnkar M.K."/>
            <person name="Sharma A."/>
            <person name="Kaushal K."/>
            <person name="Soni R."/>
            <person name="Rana S."/>
            <person name="Singh A.K."/>
            <person name="Gulati A."/>
        </authorList>
    </citation>
    <scope>NUCLEOTIDE SEQUENCE [LARGE SCALE GENOMIC DNA]</scope>
    <source>
        <strain evidence="2 3">IHB B 13600</strain>
    </source>
</reference>
<dbReference type="Gene3D" id="1.20.120.740">
    <property type="entry name" value="YgfB uncharacterised protein family UPF0149, PF03695"/>
    <property type="match status" value="1"/>
</dbReference>
<evidence type="ECO:0000313" key="3">
    <source>
        <dbReference type="Proteomes" id="UP000077875"/>
    </source>
</evidence>
<name>A0A172YKK9_9GAMM</name>
<dbReference type="AlphaFoldDB" id="A0A172YKK9"/>
<dbReference type="NCBIfam" id="TIGR02292">
    <property type="entry name" value="ygfB_yecA"/>
    <property type="match status" value="1"/>
</dbReference>
<protein>
    <submittedName>
        <fullName evidence="2">YgfB and YecA protein</fullName>
    </submittedName>
</protein>
<dbReference type="InterPro" id="IPR011978">
    <property type="entry name" value="YgfB-like"/>
</dbReference>
<dbReference type="Proteomes" id="UP000077875">
    <property type="component" value="Chromosome"/>
</dbReference>
<proteinExistence type="predicted"/>
<feature type="region of interest" description="Disordered" evidence="1">
    <location>
        <begin position="202"/>
        <end position="222"/>
    </location>
</feature>